<keyword evidence="16" id="KW-0539">Nucleus</keyword>
<dbReference type="Pfam" id="PF02037">
    <property type="entry name" value="SAP"/>
    <property type="match status" value="1"/>
</dbReference>
<name>A0A409VSN4_9AGAR</name>
<evidence type="ECO:0000259" key="19">
    <source>
        <dbReference type="PROSITE" id="PS50800"/>
    </source>
</evidence>
<keyword evidence="7" id="KW-0547">Nucleotide-binding</keyword>
<evidence type="ECO:0000313" key="20">
    <source>
        <dbReference type="EMBL" id="PPQ69300.1"/>
    </source>
</evidence>
<dbReference type="Gene3D" id="2.40.290.10">
    <property type="match status" value="1"/>
</dbReference>
<gene>
    <name evidence="20" type="ORF">CVT26_001618</name>
</gene>
<keyword evidence="10" id="KW-0347">Helicase</keyword>
<dbReference type="Proteomes" id="UP000284706">
    <property type="component" value="Unassembled WGS sequence"/>
</dbReference>
<dbReference type="GO" id="GO:0016787">
    <property type="term" value="F:hydrolase activity"/>
    <property type="evidence" value="ECO:0007669"/>
    <property type="project" value="UniProtKB-KW"/>
</dbReference>
<dbReference type="InterPro" id="IPR036465">
    <property type="entry name" value="vWFA_dom_sf"/>
</dbReference>
<proteinExistence type="inferred from homology"/>
<comment type="caution">
    <text evidence="20">The sequence shown here is derived from an EMBL/GenBank/DDBJ whole genome shotgun (WGS) entry which is preliminary data.</text>
</comment>
<comment type="subcellular location">
    <subcellularLocation>
        <location evidence="2">Chromosome</location>
        <location evidence="2">Telomere</location>
    </subcellularLocation>
    <subcellularLocation>
        <location evidence="1">Nucleus</location>
    </subcellularLocation>
</comment>
<evidence type="ECO:0000313" key="21">
    <source>
        <dbReference type="Proteomes" id="UP000284706"/>
    </source>
</evidence>
<dbReference type="EMBL" id="NHYE01005576">
    <property type="protein sequence ID" value="PPQ69300.1"/>
    <property type="molecule type" value="Genomic_DNA"/>
</dbReference>
<dbReference type="InterPro" id="IPR005161">
    <property type="entry name" value="Ku_N"/>
</dbReference>
<dbReference type="PIRSF" id="PIRSF003033">
    <property type="entry name" value="Ku70"/>
    <property type="match status" value="1"/>
</dbReference>
<dbReference type="InterPro" id="IPR016194">
    <property type="entry name" value="SPOC-like_C_dom_sf"/>
</dbReference>
<dbReference type="EC" id="3.6.4.12" evidence="4"/>
<accession>A0A409VSN4</accession>
<keyword evidence="12" id="KW-0779">Telomere</keyword>
<dbReference type="GO" id="GO:0000781">
    <property type="term" value="C:chromosome, telomeric region"/>
    <property type="evidence" value="ECO:0007669"/>
    <property type="project" value="UniProtKB-SubCell"/>
</dbReference>
<dbReference type="GO" id="GO:0003690">
    <property type="term" value="F:double-stranded DNA binding"/>
    <property type="evidence" value="ECO:0007669"/>
    <property type="project" value="TreeGrafter"/>
</dbReference>
<dbReference type="SUPFAM" id="SSF53300">
    <property type="entry name" value="vWA-like"/>
    <property type="match status" value="1"/>
</dbReference>
<evidence type="ECO:0000256" key="6">
    <source>
        <dbReference type="ARBA" id="ARBA00022454"/>
    </source>
</evidence>
<dbReference type="Gene3D" id="3.40.50.410">
    <property type="entry name" value="von Willebrand factor, type A domain"/>
    <property type="match status" value="1"/>
</dbReference>
<dbReference type="InterPro" id="IPR036361">
    <property type="entry name" value="SAP_dom_sf"/>
</dbReference>
<keyword evidence="6" id="KW-0158">Chromosome</keyword>
<evidence type="ECO:0000256" key="3">
    <source>
        <dbReference type="ARBA" id="ARBA00005240"/>
    </source>
</evidence>
<comment type="similarity">
    <text evidence="3">Belongs to the ku70 family.</text>
</comment>
<dbReference type="GO" id="GO:0006310">
    <property type="term" value="P:DNA recombination"/>
    <property type="evidence" value="ECO:0007669"/>
    <property type="project" value="UniProtKB-KW"/>
</dbReference>
<dbReference type="CDD" id="cd00788">
    <property type="entry name" value="KU70"/>
    <property type="match status" value="1"/>
</dbReference>
<keyword evidence="9" id="KW-0378">Hydrolase</keyword>
<dbReference type="Pfam" id="PF02735">
    <property type="entry name" value="Ku"/>
    <property type="match status" value="1"/>
</dbReference>
<dbReference type="SUPFAM" id="SSF100939">
    <property type="entry name" value="SPOC domain-like"/>
    <property type="match status" value="1"/>
</dbReference>
<sequence>MRLHHYFRLFPLRPYTAKFLLLTIVHLESSMPPYDDWNKIDEEEEEELQDASMYETKRDVILFCIDCSESMLRLYDDPRYEDVKTCHVYTALEAAMQIEKKKIIVGPNDLVGIILFNTIRKSEATSRTQGSEIKANTYLFQPISPLSAPKVQELIQLLDVAREDPEELRRTFPPLTTGRVPMGDVFTSCNWVLRDGAPKTASKRVFLITDEDNPHPSTGSRQLITSARTTLIDLTQSGVTVEPFFISTDEKPFDVSRFYSSVLLPTNLGDEEEIQEDSSVLPESISIARIEELLSQMRFHETPKRALFSVPFHLADGFTIGVKGYGLITEQKKGAYKYFVDLGDRMEVATVRTTYVDEDRQAEVERNKIVYGPELGAGASGDNDEEEDESGGGFGVRVVKTGSRVSPQIKKPIRGENLCLSKPFYSAEELRSFRTLGLEPGIKLLGFKDRSELAFEDNIKHSQFVYPDEMSYSGSKRTFNALLKSMVKKNKIGLALCLTRKNATPIFCALLPQEEAKDTTGWTDPAGFHLIPLPFADDIRGAPIDEAFRASEELKASAKAWIDKISVKNGSYPPDSFPNPALAYHNEQLEASAFREEYDPESFEDLTEPKTEMMHKRAGHLMREWKKAIVEDPSASLVVPGAGSKRKADVSVDEAEIKSKYESGMLGKLRVDQLKDFLKSKGQQVSGKKAELVDRVSDWFDSH</sequence>
<keyword evidence="14" id="KW-0233">DNA recombination</keyword>
<evidence type="ECO:0000256" key="12">
    <source>
        <dbReference type="ARBA" id="ARBA00022895"/>
    </source>
</evidence>
<dbReference type="FunCoup" id="A0A409VSN4">
    <property type="interactions" value="583"/>
</dbReference>
<dbReference type="PANTHER" id="PTHR12604:SF2">
    <property type="entry name" value="X-RAY REPAIR CROSS-COMPLEMENTING PROTEIN 6"/>
    <property type="match status" value="1"/>
</dbReference>
<evidence type="ECO:0000256" key="13">
    <source>
        <dbReference type="ARBA" id="ARBA00023125"/>
    </source>
</evidence>
<dbReference type="GO" id="GO:0006303">
    <property type="term" value="P:double-strand break repair via nonhomologous end joining"/>
    <property type="evidence" value="ECO:0007669"/>
    <property type="project" value="InterPro"/>
</dbReference>
<evidence type="ECO:0000256" key="15">
    <source>
        <dbReference type="ARBA" id="ARBA00023204"/>
    </source>
</evidence>
<dbReference type="PANTHER" id="PTHR12604">
    <property type="entry name" value="KU AUTOANTIGEN DNA HELICASE"/>
    <property type="match status" value="1"/>
</dbReference>
<dbReference type="InterPro" id="IPR047087">
    <property type="entry name" value="KU70_core_dom"/>
</dbReference>
<evidence type="ECO:0000256" key="17">
    <source>
        <dbReference type="ARBA" id="ARBA00031811"/>
    </source>
</evidence>
<evidence type="ECO:0000256" key="10">
    <source>
        <dbReference type="ARBA" id="ARBA00022806"/>
    </source>
</evidence>
<dbReference type="GO" id="GO:0003684">
    <property type="term" value="F:damaged DNA binding"/>
    <property type="evidence" value="ECO:0007669"/>
    <property type="project" value="InterPro"/>
</dbReference>
<dbReference type="InterPro" id="IPR006164">
    <property type="entry name" value="DNA_bd_Ku70/Ku80"/>
</dbReference>
<dbReference type="GO" id="GO:0003678">
    <property type="term" value="F:DNA helicase activity"/>
    <property type="evidence" value="ECO:0007669"/>
    <property type="project" value="UniProtKB-EC"/>
</dbReference>
<dbReference type="Gene3D" id="1.10.720.30">
    <property type="entry name" value="SAP domain"/>
    <property type="match status" value="1"/>
</dbReference>
<keyword evidence="21" id="KW-1185">Reference proteome</keyword>
<dbReference type="InterPro" id="IPR005160">
    <property type="entry name" value="Ku_C"/>
</dbReference>
<dbReference type="SUPFAM" id="SSF68906">
    <property type="entry name" value="SAP domain"/>
    <property type="match status" value="1"/>
</dbReference>
<dbReference type="STRING" id="231916.A0A409VSN4"/>
<feature type="domain" description="SAP" evidence="19">
    <location>
        <begin position="666"/>
        <end position="700"/>
    </location>
</feature>
<reference evidence="20 21" key="1">
    <citation type="journal article" date="2018" name="Evol. Lett.">
        <title>Horizontal gene cluster transfer increased hallucinogenic mushroom diversity.</title>
        <authorList>
            <person name="Reynolds H.T."/>
            <person name="Vijayakumar V."/>
            <person name="Gluck-Thaler E."/>
            <person name="Korotkin H.B."/>
            <person name="Matheny P.B."/>
            <person name="Slot J.C."/>
        </authorList>
    </citation>
    <scope>NUCLEOTIDE SEQUENCE [LARGE SCALE GENOMIC DNA]</scope>
    <source>
        <strain evidence="20 21">SRW20</strain>
    </source>
</reference>
<evidence type="ECO:0000256" key="4">
    <source>
        <dbReference type="ARBA" id="ARBA00012551"/>
    </source>
</evidence>
<evidence type="ECO:0000256" key="18">
    <source>
        <dbReference type="SAM" id="MobiDB-lite"/>
    </source>
</evidence>
<dbReference type="Pfam" id="PF03730">
    <property type="entry name" value="Ku_C"/>
    <property type="match status" value="1"/>
</dbReference>
<evidence type="ECO:0000256" key="2">
    <source>
        <dbReference type="ARBA" id="ARBA00004574"/>
    </source>
</evidence>
<feature type="region of interest" description="Disordered" evidence="18">
    <location>
        <begin position="374"/>
        <end position="397"/>
    </location>
</feature>
<evidence type="ECO:0000256" key="7">
    <source>
        <dbReference type="ARBA" id="ARBA00022741"/>
    </source>
</evidence>
<keyword evidence="15" id="KW-0234">DNA repair</keyword>
<keyword evidence="11" id="KW-0067">ATP-binding</keyword>
<evidence type="ECO:0000256" key="8">
    <source>
        <dbReference type="ARBA" id="ARBA00022763"/>
    </source>
</evidence>
<organism evidence="20 21">
    <name type="scientific">Gymnopilus dilepis</name>
    <dbReference type="NCBI Taxonomy" id="231916"/>
    <lineage>
        <taxon>Eukaryota</taxon>
        <taxon>Fungi</taxon>
        <taxon>Dikarya</taxon>
        <taxon>Basidiomycota</taxon>
        <taxon>Agaricomycotina</taxon>
        <taxon>Agaricomycetes</taxon>
        <taxon>Agaricomycetidae</taxon>
        <taxon>Agaricales</taxon>
        <taxon>Agaricineae</taxon>
        <taxon>Hymenogastraceae</taxon>
        <taxon>Gymnopilus</taxon>
    </lineage>
</organism>
<dbReference type="GO" id="GO:0005524">
    <property type="term" value="F:ATP binding"/>
    <property type="evidence" value="ECO:0007669"/>
    <property type="project" value="UniProtKB-KW"/>
</dbReference>
<evidence type="ECO:0000256" key="14">
    <source>
        <dbReference type="ARBA" id="ARBA00023172"/>
    </source>
</evidence>
<evidence type="ECO:0000256" key="11">
    <source>
        <dbReference type="ARBA" id="ARBA00022840"/>
    </source>
</evidence>
<dbReference type="Gene3D" id="1.10.1600.10">
    <property type="match status" value="1"/>
</dbReference>
<protein>
    <recommendedName>
        <fullName evidence="5">ATP-dependent DNA helicase II subunit 1</fullName>
        <ecNumber evidence="4">3.6.4.12</ecNumber>
    </recommendedName>
    <alternativeName>
        <fullName evidence="17">ATP-dependent DNA helicase II subunit Ku70</fullName>
    </alternativeName>
</protein>
<evidence type="ECO:0000256" key="1">
    <source>
        <dbReference type="ARBA" id="ARBA00004123"/>
    </source>
</evidence>
<dbReference type="InterPro" id="IPR003034">
    <property type="entry name" value="SAP_dom"/>
</dbReference>
<dbReference type="GO" id="GO:0043564">
    <property type="term" value="C:Ku70:Ku80 complex"/>
    <property type="evidence" value="ECO:0007669"/>
    <property type="project" value="InterPro"/>
</dbReference>
<dbReference type="GO" id="GO:0000723">
    <property type="term" value="P:telomere maintenance"/>
    <property type="evidence" value="ECO:0007669"/>
    <property type="project" value="InterPro"/>
</dbReference>
<dbReference type="FunFam" id="2.40.290.10:FF:000001">
    <property type="entry name" value="X-ray repair cross complementing 6"/>
    <property type="match status" value="1"/>
</dbReference>
<dbReference type="AlphaFoldDB" id="A0A409VSN4"/>
<dbReference type="InterPro" id="IPR006165">
    <property type="entry name" value="Ku70"/>
</dbReference>
<evidence type="ECO:0000256" key="16">
    <source>
        <dbReference type="ARBA" id="ARBA00023242"/>
    </source>
</evidence>
<evidence type="ECO:0000256" key="9">
    <source>
        <dbReference type="ARBA" id="ARBA00022801"/>
    </source>
</evidence>
<evidence type="ECO:0000256" key="5">
    <source>
        <dbReference type="ARBA" id="ARBA00021796"/>
    </source>
</evidence>
<dbReference type="PROSITE" id="PS50800">
    <property type="entry name" value="SAP"/>
    <property type="match status" value="1"/>
</dbReference>
<dbReference type="SMART" id="SM00559">
    <property type="entry name" value="Ku78"/>
    <property type="match status" value="1"/>
</dbReference>
<dbReference type="Pfam" id="PF03731">
    <property type="entry name" value="Ku_N"/>
    <property type="match status" value="1"/>
</dbReference>
<keyword evidence="8" id="KW-0227">DNA damage</keyword>
<dbReference type="OrthoDB" id="761538at2759"/>
<dbReference type="SMART" id="SM00513">
    <property type="entry name" value="SAP"/>
    <property type="match status" value="1"/>
</dbReference>
<keyword evidence="13" id="KW-0238">DNA-binding</keyword>
<dbReference type="GO" id="GO:0042162">
    <property type="term" value="F:telomeric DNA binding"/>
    <property type="evidence" value="ECO:0007669"/>
    <property type="project" value="InterPro"/>
</dbReference>
<dbReference type="InParanoid" id="A0A409VSN4"/>